<sequence length="517" mass="56953">MAIALKVVAQEENTLINHEVRTRKSAENFPIEEHLAHKIAKVAADPVEVPAETTEMIINRIIDNASVAVASATRRPVTSARVIAQAHETSESGATIFGVDGTYSAEWAALANGTAVRELDYHDTFLAADYSHPGDNIPPILAVAQHKGLTGKDLIRGIATGYEIQVNLVKGICLHEWKIDHVAHLGPSVAAGIGTMLNLDVETIYQAIGQALHTTTATRQSRKGLISSWKAYAPAFAGKMGIEAVDRSMRGEGAPAPIWEGEDGFIAWMLHSPKHTYTVPLPAEGEEKRAILDTYTKEHSAEYQAQAPIDMAFALKKTLADKGLKTEDIESIVLHTSHHTHYVIGTGANDPQKMDPNASRETLDHSIMYIFAVALQDGEWDYETSYSDERKHRQDTIELWHKISTVEDPEWTRRYHSTNLEEKAFGGKAVITFKDGTVVEDERAVADAHPLGARPFGREEYINKFKKLAAGKVSEEEQERFLKAAQDLENLTDLSELNVRLTDEAIATAPETPKGLF</sequence>
<accession>A0A0B6ENU2</accession>
<evidence type="ECO:0000259" key="6">
    <source>
        <dbReference type="Pfam" id="PF03972"/>
    </source>
</evidence>
<dbReference type="EC" id="4.2.1.79" evidence="4"/>
<comment type="catalytic activity">
    <reaction evidence="1">
        <text>(2S,3S)-2-methylcitrate = 2-methyl-cis-aconitate + H2O</text>
        <dbReference type="Rhea" id="RHEA:17725"/>
        <dbReference type="ChEBI" id="CHEBI:15377"/>
        <dbReference type="ChEBI" id="CHEBI:57872"/>
        <dbReference type="ChEBI" id="CHEBI:58853"/>
        <dbReference type="EC" id="4.2.1.79"/>
    </reaction>
</comment>
<evidence type="ECO:0000256" key="4">
    <source>
        <dbReference type="ARBA" id="ARBA00013124"/>
    </source>
</evidence>
<dbReference type="FunFam" id="1.10.4100.10:FF:000003">
    <property type="entry name" value="2-methylcitrate dehydratase 1"/>
    <property type="match status" value="1"/>
</dbReference>
<evidence type="ECO:0000256" key="3">
    <source>
        <dbReference type="ARBA" id="ARBA00011245"/>
    </source>
</evidence>
<evidence type="ECO:0000259" key="7">
    <source>
        <dbReference type="Pfam" id="PF19305"/>
    </source>
</evidence>
<evidence type="ECO:0000256" key="5">
    <source>
        <dbReference type="ARBA" id="ARBA00023239"/>
    </source>
</evidence>
<dbReference type="GO" id="GO:0047547">
    <property type="term" value="F:2-methylcitrate dehydratase activity"/>
    <property type="evidence" value="ECO:0007669"/>
    <property type="project" value="UniProtKB-EC"/>
</dbReference>
<comment type="subunit">
    <text evidence="3">Monomer.</text>
</comment>
<evidence type="ECO:0000256" key="1">
    <source>
        <dbReference type="ARBA" id="ARBA00000096"/>
    </source>
</evidence>
<dbReference type="Pfam" id="PF19305">
    <property type="entry name" value="MmgE_PrpD_C"/>
    <property type="match status" value="1"/>
</dbReference>
<dbReference type="HOGENOM" id="CLU_026574_3_0_11"/>
<dbReference type="InterPro" id="IPR045336">
    <property type="entry name" value="MmgE_PrpD_N"/>
</dbReference>
<organism evidence="8 9">
    <name type="scientific">Corynebacterium singulare</name>
    <dbReference type="NCBI Taxonomy" id="161899"/>
    <lineage>
        <taxon>Bacteria</taxon>
        <taxon>Bacillati</taxon>
        <taxon>Actinomycetota</taxon>
        <taxon>Actinomycetes</taxon>
        <taxon>Mycobacteriales</taxon>
        <taxon>Corynebacteriaceae</taxon>
        <taxon>Corynebacterium</taxon>
    </lineage>
</organism>
<dbReference type="STRING" id="161899.CSING_03010"/>
<dbReference type="Pfam" id="PF03972">
    <property type="entry name" value="MmgE_PrpD_N"/>
    <property type="match status" value="1"/>
</dbReference>
<comment type="similarity">
    <text evidence="2">Belongs to the PrpD family.</text>
</comment>
<evidence type="ECO:0000313" key="8">
    <source>
        <dbReference type="EMBL" id="AJI78152.1"/>
    </source>
</evidence>
<dbReference type="PANTHER" id="PTHR16943">
    <property type="entry name" value="2-METHYLCITRATE DEHYDRATASE-RELATED"/>
    <property type="match status" value="1"/>
</dbReference>
<keyword evidence="5 8" id="KW-0456">Lyase</keyword>
<dbReference type="Gene3D" id="3.30.1330.120">
    <property type="entry name" value="2-methylcitrate dehydratase PrpD"/>
    <property type="match status" value="1"/>
</dbReference>
<dbReference type="KEGG" id="csx:CSING_03010"/>
<reference evidence="8 9" key="1">
    <citation type="journal article" date="2015" name="Genome Announc.">
        <title>Complete Genome Sequence and Annotation of Corynebacterium singulare DSM 44357, Isolated from a Human Semen Specimen.</title>
        <authorList>
            <person name="Merten M."/>
            <person name="Brinkrolf K."/>
            <person name="Albersmeier A."/>
            <person name="Kutter Y."/>
            <person name="Ruckert C."/>
            <person name="Tauch A."/>
        </authorList>
    </citation>
    <scope>NUCLEOTIDE SEQUENCE [LARGE SCALE GENOMIC DNA]</scope>
    <source>
        <strain evidence="8">IBS B52218</strain>
    </source>
</reference>
<dbReference type="EMBL" id="CP010827">
    <property type="protein sequence ID" value="AJI78152.1"/>
    <property type="molecule type" value="Genomic_DNA"/>
</dbReference>
<dbReference type="AlphaFoldDB" id="A0A0B6ENU2"/>
<dbReference type="InterPro" id="IPR005656">
    <property type="entry name" value="MmgE_PrpD"/>
</dbReference>
<feature type="domain" description="MmgE/PrpD C-terminal" evidence="7">
    <location>
        <begin position="299"/>
        <end position="489"/>
    </location>
</feature>
<feature type="domain" description="MmgE/PrpD N-terminal" evidence="6">
    <location>
        <begin position="33"/>
        <end position="275"/>
    </location>
</feature>
<dbReference type="Proteomes" id="UP000031890">
    <property type="component" value="Chromosome"/>
</dbReference>
<dbReference type="PANTHER" id="PTHR16943:SF8">
    <property type="entry name" value="2-METHYLCITRATE DEHYDRATASE"/>
    <property type="match status" value="1"/>
</dbReference>
<name>A0A0B6ENU2_9CORY</name>
<dbReference type="InterPro" id="IPR036148">
    <property type="entry name" value="MmgE/PrpD_sf"/>
</dbReference>
<protein>
    <recommendedName>
        <fullName evidence="4">2-methylcitrate dehydratase</fullName>
        <ecNumber evidence="4">4.2.1.79</ecNumber>
    </recommendedName>
</protein>
<dbReference type="SUPFAM" id="SSF103378">
    <property type="entry name" value="2-methylcitrate dehydratase PrpD"/>
    <property type="match status" value="1"/>
</dbReference>
<dbReference type="Gene3D" id="1.10.4100.10">
    <property type="entry name" value="2-methylcitrate dehydratase PrpD"/>
    <property type="match status" value="1"/>
</dbReference>
<evidence type="ECO:0000256" key="2">
    <source>
        <dbReference type="ARBA" id="ARBA00006174"/>
    </source>
</evidence>
<proteinExistence type="inferred from homology"/>
<gene>
    <name evidence="8" type="primary">prpD2</name>
    <name evidence="8" type="ORF">CSING_03010</name>
</gene>
<dbReference type="NCBIfam" id="NF042438">
    <property type="entry name" value="PrpD_hiGCgrampos"/>
    <property type="match status" value="1"/>
</dbReference>
<dbReference type="InterPro" id="IPR042183">
    <property type="entry name" value="MmgE/PrpD_sf_1"/>
</dbReference>
<dbReference type="InterPro" id="IPR042188">
    <property type="entry name" value="MmgE/PrpD_sf_2"/>
</dbReference>
<dbReference type="InterPro" id="IPR053420">
    <property type="entry name" value="2-Methylcitrate_Dehydratase"/>
</dbReference>
<dbReference type="InterPro" id="IPR045337">
    <property type="entry name" value="MmgE_PrpD_C"/>
</dbReference>
<evidence type="ECO:0000313" key="9">
    <source>
        <dbReference type="Proteomes" id="UP000031890"/>
    </source>
</evidence>